<dbReference type="Proteomes" id="UP000694480">
    <property type="component" value="Unassembled WGS sequence"/>
</dbReference>
<dbReference type="RefSeq" id="WP_194739981.1">
    <property type="nucleotide sequence ID" value="NZ_JADKYY010000014.1"/>
</dbReference>
<accession>A0A931E930</accession>
<name>A0A931E930_9FLAO</name>
<proteinExistence type="predicted"/>
<dbReference type="AlphaFoldDB" id="A0A931E930"/>
<sequence>MANWKFHSLISQDTPALLEGINIWDYYWHCLDKKIQVLGPFEGQIYYFKAYQIKTGNGTLDFVAGEYSSGQMGLYIKDDYSDRRL</sequence>
<evidence type="ECO:0000313" key="2">
    <source>
        <dbReference type="Proteomes" id="UP000694480"/>
    </source>
</evidence>
<organism evidence="1 2">
    <name type="scientific">Planobacterium oryzisoli</name>
    <dbReference type="NCBI Taxonomy" id="2771435"/>
    <lineage>
        <taxon>Bacteria</taxon>
        <taxon>Pseudomonadati</taxon>
        <taxon>Bacteroidota</taxon>
        <taxon>Flavobacteriia</taxon>
        <taxon>Flavobacteriales</taxon>
        <taxon>Weeksellaceae</taxon>
        <taxon>Chryseobacterium group</taxon>
        <taxon>Chryseobacterium</taxon>
    </lineage>
</organism>
<keyword evidence="2" id="KW-1185">Reference proteome</keyword>
<dbReference type="EMBL" id="JADKYY010000014">
    <property type="protein sequence ID" value="MBF5028056.1"/>
    <property type="molecule type" value="Genomic_DNA"/>
</dbReference>
<evidence type="ECO:0000313" key="1">
    <source>
        <dbReference type="EMBL" id="MBF5028056.1"/>
    </source>
</evidence>
<protein>
    <submittedName>
        <fullName evidence="1">Uncharacterized protein</fullName>
    </submittedName>
</protein>
<comment type="caution">
    <text evidence="1">The sequence shown here is derived from an EMBL/GenBank/DDBJ whole genome shotgun (WGS) entry which is preliminary data.</text>
</comment>
<reference evidence="1" key="1">
    <citation type="submission" date="2020-11" db="EMBL/GenBank/DDBJ databases">
        <title>Genome seq and assembly of Planobacterium sp.</title>
        <authorList>
            <person name="Chhetri G."/>
        </authorList>
    </citation>
    <scope>NUCLEOTIDE SEQUENCE</scope>
    <source>
        <strain evidence="1">GCR5</strain>
    </source>
</reference>
<gene>
    <name evidence="1" type="ORF">IC612_09630</name>
</gene>